<proteinExistence type="predicted"/>
<feature type="compositionally biased region" description="Low complexity" evidence="1">
    <location>
        <begin position="41"/>
        <end position="54"/>
    </location>
</feature>
<organism evidence="4">
    <name type="scientific">Echinostoma caproni</name>
    <dbReference type="NCBI Taxonomy" id="27848"/>
    <lineage>
        <taxon>Eukaryota</taxon>
        <taxon>Metazoa</taxon>
        <taxon>Spiralia</taxon>
        <taxon>Lophotrochozoa</taxon>
        <taxon>Platyhelminthes</taxon>
        <taxon>Trematoda</taxon>
        <taxon>Digenea</taxon>
        <taxon>Plagiorchiida</taxon>
        <taxon>Echinostomata</taxon>
        <taxon>Echinostomatoidea</taxon>
        <taxon>Echinostomatidae</taxon>
        <taxon>Echinostoma</taxon>
    </lineage>
</organism>
<feature type="compositionally biased region" description="Low complexity" evidence="1">
    <location>
        <begin position="12"/>
        <end position="25"/>
    </location>
</feature>
<reference evidence="4" key="1">
    <citation type="submission" date="2016-06" db="UniProtKB">
        <authorList>
            <consortium name="WormBaseParasite"/>
        </authorList>
    </citation>
    <scope>IDENTIFICATION</scope>
</reference>
<dbReference type="EMBL" id="UZAN01067758">
    <property type="protein sequence ID" value="VDP94443.1"/>
    <property type="molecule type" value="Genomic_DNA"/>
</dbReference>
<evidence type="ECO:0000313" key="2">
    <source>
        <dbReference type="EMBL" id="VDP94443.1"/>
    </source>
</evidence>
<evidence type="ECO:0000313" key="4">
    <source>
        <dbReference type="WBParaSite" id="ECPE_0001719901-mRNA-1"/>
    </source>
</evidence>
<dbReference type="WBParaSite" id="ECPE_0001719901-mRNA-1">
    <property type="protein sequence ID" value="ECPE_0001719901-mRNA-1"/>
    <property type="gene ID" value="ECPE_0001719901"/>
</dbReference>
<keyword evidence="3" id="KW-1185">Reference proteome</keyword>
<evidence type="ECO:0000256" key="1">
    <source>
        <dbReference type="SAM" id="MobiDB-lite"/>
    </source>
</evidence>
<reference evidence="2 3" key="2">
    <citation type="submission" date="2018-11" db="EMBL/GenBank/DDBJ databases">
        <authorList>
            <consortium name="Pathogen Informatics"/>
        </authorList>
    </citation>
    <scope>NUCLEOTIDE SEQUENCE [LARGE SCALE GENOMIC DNA]</scope>
    <source>
        <strain evidence="2 3">Egypt</strain>
    </source>
</reference>
<evidence type="ECO:0000313" key="3">
    <source>
        <dbReference type="Proteomes" id="UP000272942"/>
    </source>
</evidence>
<feature type="region of interest" description="Disordered" evidence="1">
    <location>
        <begin position="1"/>
        <end position="66"/>
    </location>
</feature>
<sequence length="128" mass="14015">MDIVEETEGRRSVPSRAAKSPAPSAIEFGDDRQERKRHTPRGSSSSRTGTRASSLDGAELGAPRATRSRDYQAIGTLIAPIRRLDAILQDLLNYKVSAIPFTHYFNSSVACKSVCRTEAVGFMARTFP</sequence>
<gene>
    <name evidence="2" type="ORF">ECPE_LOCUS17156</name>
</gene>
<name>A0A183BD70_9TREM</name>
<dbReference type="AlphaFoldDB" id="A0A183BD70"/>
<protein>
    <submittedName>
        <fullName evidence="2 4">Uncharacterized protein</fullName>
    </submittedName>
</protein>
<dbReference type="Proteomes" id="UP000272942">
    <property type="component" value="Unassembled WGS sequence"/>
</dbReference>
<accession>A0A183BD70</accession>